<dbReference type="InterPro" id="IPR016024">
    <property type="entry name" value="ARM-type_fold"/>
</dbReference>
<evidence type="ECO:0000259" key="3">
    <source>
        <dbReference type="PROSITE" id="PS50085"/>
    </source>
</evidence>
<dbReference type="InterPro" id="IPR000331">
    <property type="entry name" value="Rap/Ran_GAP_dom"/>
</dbReference>
<dbReference type="InterPro" id="IPR027107">
    <property type="entry name" value="Tuberin/Ral-act_asu"/>
</dbReference>
<dbReference type="PRINTS" id="PR01431">
    <property type="entry name" value="TUBERIN"/>
</dbReference>
<gene>
    <name evidence="4" type="ORF">g.28527</name>
</gene>
<dbReference type="Pfam" id="PF11864">
    <property type="entry name" value="DUF3384"/>
    <property type="match status" value="1"/>
</dbReference>
<evidence type="ECO:0000256" key="2">
    <source>
        <dbReference type="SAM" id="MobiDB-lite"/>
    </source>
</evidence>
<dbReference type="GO" id="GO:0046627">
    <property type="term" value="P:negative regulation of insulin receptor signaling pathway"/>
    <property type="evidence" value="ECO:0007669"/>
    <property type="project" value="TreeGrafter"/>
</dbReference>
<keyword evidence="1" id="KW-0343">GTPase activation</keyword>
<dbReference type="GO" id="GO:0051726">
    <property type="term" value="P:regulation of cell cycle"/>
    <property type="evidence" value="ECO:0007669"/>
    <property type="project" value="TreeGrafter"/>
</dbReference>
<dbReference type="GO" id="GO:0030178">
    <property type="term" value="P:negative regulation of Wnt signaling pathway"/>
    <property type="evidence" value="ECO:0007669"/>
    <property type="project" value="TreeGrafter"/>
</dbReference>
<proteinExistence type="predicted"/>
<accession>A0A1B6HJQ6</accession>
<feature type="region of interest" description="Disordered" evidence="2">
    <location>
        <begin position="776"/>
        <end position="812"/>
    </location>
</feature>
<feature type="compositionally biased region" description="Low complexity" evidence="2">
    <location>
        <begin position="1072"/>
        <end position="1088"/>
    </location>
</feature>
<dbReference type="SUPFAM" id="SSF48371">
    <property type="entry name" value="ARM repeat"/>
    <property type="match status" value="1"/>
</dbReference>
<feature type="compositionally biased region" description="Basic and acidic residues" evidence="2">
    <location>
        <begin position="1218"/>
        <end position="1231"/>
    </location>
</feature>
<feature type="compositionally biased region" description="Low complexity" evidence="2">
    <location>
        <begin position="1041"/>
        <end position="1055"/>
    </location>
</feature>
<dbReference type="EMBL" id="GECU01032770">
    <property type="protein sequence ID" value="JAS74936.1"/>
    <property type="molecule type" value="Transcribed_RNA"/>
</dbReference>
<dbReference type="GO" id="GO:0005634">
    <property type="term" value="C:nucleus"/>
    <property type="evidence" value="ECO:0007669"/>
    <property type="project" value="InterPro"/>
</dbReference>
<feature type="domain" description="Rap-GAP" evidence="3">
    <location>
        <begin position="1363"/>
        <end position="1591"/>
    </location>
</feature>
<feature type="compositionally biased region" description="Low complexity" evidence="2">
    <location>
        <begin position="1100"/>
        <end position="1120"/>
    </location>
</feature>
<feature type="compositionally biased region" description="Low complexity" evidence="2">
    <location>
        <begin position="1244"/>
        <end position="1265"/>
    </location>
</feature>
<evidence type="ECO:0000256" key="1">
    <source>
        <dbReference type="ARBA" id="ARBA00022468"/>
    </source>
</evidence>
<evidence type="ECO:0000313" key="4">
    <source>
        <dbReference type="EMBL" id="JAS74936.1"/>
    </source>
</evidence>
<feature type="region of interest" description="Disordered" evidence="2">
    <location>
        <begin position="1015"/>
        <end position="1292"/>
    </location>
</feature>
<dbReference type="InterPro" id="IPR018515">
    <property type="entry name" value="Tuberin-type_domain"/>
</dbReference>
<dbReference type="Pfam" id="PF03542">
    <property type="entry name" value="Tuberin"/>
    <property type="match status" value="1"/>
</dbReference>
<dbReference type="Gene3D" id="3.40.50.11210">
    <property type="entry name" value="Rap/Ran-GAP"/>
    <property type="match status" value="1"/>
</dbReference>
<reference evidence="4" key="1">
    <citation type="submission" date="2015-11" db="EMBL/GenBank/DDBJ databases">
        <title>De novo transcriptome assembly of four potential Pierce s Disease insect vectors from Arizona vineyards.</title>
        <authorList>
            <person name="Tassone E.E."/>
        </authorList>
    </citation>
    <scope>NUCLEOTIDE SEQUENCE</scope>
</reference>
<dbReference type="InterPro" id="IPR024584">
    <property type="entry name" value="Tuberin_N"/>
</dbReference>
<dbReference type="InterPro" id="IPR011989">
    <property type="entry name" value="ARM-like"/>
</dbReference>
<dbReference type="GO" id="GO:0032007">
    <property type="term" value="P:negative regulation of TOR signaling"/>
    <property type="evidence" value="ECO:0007669"/>
    <property type="project" value="InterPro"/>
</dbReference>
<dbReference type="GO" id="GO:0051056">
    <property type="term" value="P:regulation of small GTPase mediated signal transduction"/>
    <property type="evidence" value="ECO:0007669"/>
    <property type="project" value="InterPro"/>
</dbReference>
<feature type="compositionally biased region" description="Polar residues" evidence="2">
    <location>
        <begin position="911"/>
        <end position="928"/>
    </location>
</feature>
<dbReference type="PROSITE" id="PS50085">
    <property type="entry name" value="RAPGAP"/>
    <property type="match status" value="1"/>
</dbReference>
<protein>
    <recommendedName>
        <fullName evidence="3">Rap-GAP domain-containing protein</fullName>
    </recommendedName>
</protein>
<dbReference type="PANTHER" id="PTHR10063:SF0">
    <property type="entry name" value="TUBERIN"/>
    <property type="match status" value="1"/>
</dbReference>
<dbReference type="InterPro" id="IPR035974">
    <property type="entry name" value="Rap/Ran-GAP_sf"/>
</dbReference>
<dbReference type="GO" id="GO:0033596">
    <property type="term" value="C:TSC1-TSC2 complex"/>
    <property type="evidence" value="ECO:0007669"/>
    <property type="project" value="InterPro"/>
</dbReference>
<dbReference type="InterPro" id="IPR003913">
    <property type="entry name" value="Tuberin"/>
</dbReference>
<feature type="compositionally biased region" description="Basic and acidic residues" evidence="2">
    <location>
        <begin position="1121"/>
        <end position="1134"/>
    </location>
</feature>
<dbReference type="GO" id="GO:0051898">
    <property type="term" value="P:negative regulation of phosphatidylinositol 3-kinase/protein kinase B signal transduction"/>
    <property type="evidence" value="ECO:0007669"/>
    <property type="project" value="TreeGrafter"/>
</dbReference>
<feature type="compositionally biased region" description="Pro residues" evidence="2">
    <location>
        <begin position="1155"/>
        <end position="1174"/>
    </location>
</feature>
<sequence length="1617" mass="179999">MVEWIGEIAMADKEIDFLQMLVNLIKYNAAYIDEDIMHYIVHNISIMAMKCPDTNVVTLCLQVLENIVCYSTLPSQSVEIYICCLCRTVNKEAYCTQSWKIMRNFLGTHMGHCGIYTMVNMLQRESLRSDASLLRGAVFHITFALWSCKRIDKLASKCTYSSVLPAFLSAAKSGHVTVVFEVVQAMHRVVTKYGLQLVDAWWSIIVCVLEAVISQIETTPCDPIIPLITTHLHETLCTIETMIELGQFTGSVRAVFQLIDRCSSIRPESSVMRLINYLSGSVVSAQANWLGKLHSILDRYLHQETRTNIRLRALEVLSNVFQENRLHFEEELIDQVVLPHLERVDEERDMAVRNAEAALVVDVCVGSVADNKHFMELLDILDKILSSAFEMYDSPKTEAEVQDVKTAVEGVIRIFTSAMHHVPSAHAVRAFNMLVSHLEMHYAKPIIFDSVISIRVKILECFMRLRVDGNYRLGYPVSQSGQTGPIRYSHYLLVEHSPPPATPPVPLPVTPAPLTYPAPEVTYLSLSPACLAYITCLRRELDWRVLQPMIQGVAQIVQHKALILSKHNSDIDYLTSTLCAMVSDKTMCAPDLLRNTQGKLTRSDMQGYIFPVLATLASYHARIEFSLQQRLIKCLEYGLASRSVRQCVLALTSCVLEMRDAMVKLLPEVLLNLSKISATVSTSIPILEFLSTLTRLPKLYANFVGDQYMAVFAIALPYTSPFKYNHYTVSLAHHVIAVWFLKCRLSFRKDFVKFMIMGLKANVLLPFEDKQLRRPMNLVNEDSSNRKRSSSLTEQGSRRLQPAVPTTSSGARLMDLKPPINESLMQFHLELTETCIDLMSRYTYTTCSGPPRRTAMDQFLFNESQSGTWLMGNRLITVTTSGCGQKPLKNSLCDKCYQTCRLEKDKQISPSVETADQTAAKSSLSRSGSVEMGATGDENRKSETSLNDPDQLIYGVDRLEHSLCSCWCQGWAEIYIRRPTGDVSWTMRLQNDPHSQELLPLSDINSLFIPTSTARNSVLSDSEGEAKAPVSSVTERVVSDPVSIPGSPVRPSPSRHSSRDSVDTLGDDDLDTGSGRSRNPVRRSNSSPEMSASWKNPFMSSGTQGTEESSSNRDQASASSESKKKQNYTKDLRVNCEAIPEEMGTTPPTADLTLPVPPTPSPAPTPATLSPPPAAGSDRKMSAPAAVTEWPSSDKQKSESGSPSIKVGEVQFPTDPGKAGKEKPREEERGGTGKSVTPSPSPSPLLTTKPPLSPPASQLSPRLQPKLLKVEGEGRPDPASLPPLAFKRDRGHTISVMSPVRKPQVDLIKNRSPRNKELLRSGLSPCFVFLQLFHQSAFGDTAHKPLPVSLPNQTVNQMVQRAVKNLDRIPPYETHKVGVIYVGPGQANNEVEILRNPCGSVRYTEFLQKLGTLVRLADVDPQNVFLGGLERTGKDGKFAYTWKDDVTQVIFHVATLMPNRDTDPNCNDKKLHIGNDYVTIVYNESGEPYNRSTVKCQFNYTCVVVEPLDHNINLVSIKAKEELVQHIGHSEPKLVSDQSVGLMARQLALHSNLASRVACSLGKEGCDPYTSNWLERLRQIKRIRTKILADIATASPPSDSHIPPGRRINMDDFTEYA</sequence>
<name>A0A1B6HJQ6_9HEMI</name>
<organism evidence="4">
    <name type="scientific">Homalodisca liturata</name>
    <dbReference type="NCBI Taxonomy" id="320908"/>
    <lineage>
        <taxon>Eukaryota</taxon>
        <taxon>Metazoa</taxon>
        <taxon>Ecdysozoa</taxon>
        <taxon>Arthropoda</taxon>
        <taxon>Hexapoda</taxon>
        <taxon>Insecta</taxon>
        <taxon>Pterygota</taxon>
        <taxon>Neoptera</taxon>
        <taxon>Paraneoptera</taxon>
        <taxon>Hemiptera</taxon>
        <taxon>Auchenorrhyncha</taxon>
        <taxon>Membracoidea</taxon>
        <taxon>Cicadellidae</taxon>
        <taxon>Cicadellinae</taxon>
        <taxon>Proconiini</taxon>
        <taxon>Homalodisca</taxon>
    </lineage>
</organism>
<dbReference type="FunFam" id="3.40.50.11210:FF:000007">
    <property type="entry name" value="Tuberous sclerosis 2"/>
    <property type="match status" value="1"/>
</dbReference>
<dbReference type="SUPFAM" id="SSF111347">
    <property type="entry name" value="Rap/Ran-GAP"/>
    <property type="match status" value="1"/>
</dbReference>
<feature type="region of interest" description="Disordered" evidence="2">
    <location>
        <begin position="1594"/>
        <end position="1617"/>
    </location>
</feature>
<dbReference type="Pfam" id="PF02145">
    <property type="entry name" value="Rap_GAP"/>
    <property type="match status" value="1"/>
</dbReference>
<dbReference type="PANTHER" id="PTHR10063">
    <property type="entry name" value="TUBERIN"/>
    <property type="match status" value="1"/>
</dbReference>
<feature type="region of interest" description="Disordered" evidence="2">
    <location>
        <begin position="911"/>
        <end position="948"/>
    </location>
</feature>
<dbReference type="GO" id="GO:0005096">
    <property type="term" value="F:GTPase activator activity"/>
    <property type="evidence" value="ECO:0007669"/>
    <property type="project" value="UniProtKB-KW"/>
</dbReference>
<dbReference type="Gene3D" id="1.25.10.10">
    <property type="entry name" value="Leucine-rich Repeat Variant"/>
    <property type="match status" value="1"/>
</dbReference>